<proteinExistence type="predicted"/>
<dbReference type="PANTHER" id="PTHR47706">
    <property type="entry name" value="NMRA-LIKE FAMILY PROTEIN"/>
    <property type="match status" value="1"/>
</dbReference>
<evidence type="ECO:0000259" key="3">
    <source>
        <dbReference type="Pfam" id="PF05368"/>
    </source>
</evidence>
<organism evidence="4 5">
    <name type="scientific">Fusarium heterosporum</name>
    <dbReference type="NCBI Taxonomy" id="42747"/>
    <lineage>
        <taxon>Eukaryota</taxon>
        <taxon>Fungi</taxon>
        <taxon>Dikarya</taxon>
        <taxon>Ascomycota</taxon>
        <taxon>Pezizomycotina</taxon>
        <taxon>Sordariomycetes</taxon>
        <taxon>Hypocreomycetidae</taxon>
        <taxon>Hypocreales</taxon>
        <taxon>Nectriaceae</taxon>
        <taxon>Fusarium</taxon>
        <taxon>Fusarium heterosporum species complex</taxon>
    </lineage>
</organism>
<name>A0A8H5WTX5_FUSHE</name>
<evidence type="ECO:0000313" key="4">
    <source>
        <dbReference type="EMBL" id="KAF5669949.1"/>
    </source>
</evidence>
<dbReference type="Gene3D" id="3.40.50.720">
    <property type="entry name" value="NAD(P)-binding Rossmann-like Domain"/>
    <property type="match status" value="1"/>
</dbReference>
<dbReference type="EMBL" id="JAAGWQ010000079">
    <property type="protein sequence ID" value="KAF5669949.1"/>
    <property type="molecule type" value="Genomic_DNA"/>
</dbReference>
<evidence type="ECO:0000313" key="5">
    <source>
        <dbReference type="Proteomes" id="UP000567885"/>
    </source>
</evidence>
<feature type="domain" description="NmrA-like" evidence="3">
    <location>
        <begin position="8"/>
        <end position="139"/>
    </location>
</feature>
<dbReference type="InterPro" id="IPR051609">
    <property type="entry name" value="NmrA/Isoflavone_reductase-like"/>
</dbReference>
<protein>
    <submittedName>
        <fullName evidence="4">NAD(P)-binding domain-containing protein</fullName>
    </submittedName>
</protein>
<keyword evidence="1" id="KW-0521">NADP</keyword>
<evidence type="ECO:0000256" key="1">
    <source>
        <dbReference type="ARBA" id="ARBA00022857"/>
    </source>
</evidence>
<dbReference type="Pfam" id="PF05368">
    <property type="entry name" value="NmrA"/>
    <property type="match status" value="1"/>
</dbReference>
<dbReference type="InterPro" id="IPR008030">
    <property type="entry name" value="NmrA-like"/>
</dbReference>
<keyword evidence="2" id="KW-0560">Oxidoreductase</keyword>
<reference evidence="4 5" key="1">
    <citation type="submission" date="2020-05" db="EMBL/GenBank/DDBJ databases">
        <title>Identification and distribution of gene clusters putatively required for synthesis of sphingolipid metabolism inhibitors in phylogenetically diverse species of the filamentous fungus Fusarium.</title>
        <authorList>
            <person name="Kim H.-S."/>
            <person name="Busman M."/>
            <person name="Brown D.W."/>
            <person name="Divon H."/>
            <person name="Uhlig S."/>
            <person name="Proctor R.H."/>
        </authorList>
    </citation>
    <scope>NUCLEOTIDE SEQUENCE [LARGE SCALE GENOMIC DNA]</scope>
    <source>
        <strain evidence="4 5">NRRL 20693</strain>
    </source>
</reference>
<dbReference type="OrthoDB" id="419598at2759"/>
<dbReference type="Proteomes" id="UP000567885">
    <property type="component" value="Unassembled WGS sequence"/>
</dbReference>
<accession>A0A8H5WTX5</accession>
<dbReference type="GO" id="GO:0016491">
    <property type="term" value="F:oxidoreductase activity"/>
    <property type="evidence" value="ECO:0007669"/>
    <property type="project" value="UniProtKB-KW"/>
</dbReference>
<dbReference type="SUPFAM" id="SSF51735">
    <property type="entry name" value="NAD(P)-binding Rossmann-fold domains"/>
    <property type="match status" value="1"/>
</dbReference>
<evidence type="ECO:0000256" key="2">
    <source>
        <dbReference type="ARBA" id="ARBA00023002"/>
    </source>
</evidence>
<comment type="caution">
    <text evidence="4">The sequence shown here is derived from an EMBL/GenBank/DDBJ whole genome shotgun (WGS) entry which is preliminary data.</text>
</comment>
<dbReference type="AlphaFoldDB" id="A0A8H5WTX5"/>
<sequence>MSPPTQGRKIAVIGLGGQVGTPTVKGLLAQGIHTITAVQRLESTSTFPHEVVVKTGDLNDESFLVIAFQGQDAVVLMPPIPHIISVQEPAVRAAAKAGVPYVLPSEFGPDPFASRLIEENELLQNKKRIRDLIEELGATIWTGATGKVNASSVAHSGYATAAVLSLPEEDLSRYRNKAFYVPSCHLTQKELLEAVQKETGTTESDWEVKHQEIKDALKDCNAKIQQGDGVAPFAKFFLTHFQEGNGGDFQHKVVVDDVEKLHKIGLRDETIESVLRSCL</sequence>
<keyword evidence="5" id="KW-1185">Reference proteome</keyword>
<gene>
    <name evidence="4" type="ORF">FHETE_4632</name>
</gene>
<dbReference type="PANTHER" id="PTHR47706:SF7">
    <property type="entry name" value="CIPA-LIKE, PUTATIVE (AFU_ORTHOLOGUE AFUA_1G01630)-RELATED"/>
    <property type="match status" value="1"/>
</dbReference>
<dbReference type="InterPro" id="IPR036291">
    <property type="entry name" value="NAD(P)-bd_dom_sf"/>
</dbReference>